<feature type="transmembrane region" description="Helical" evidence="8">
    <location>
        <begin position="476"/>
        <end position="495"/>
    </location>
</feature>
<keyword evidence="11" id="KW-1185">Reference proteome</keyword>
<keyword evidence="4 8" id="KW-1133">Transmembrane helix</keyword>
<keyword evidence="2 8" id="KW-0812">Transmembrane</keyword>
<dbReference type="InterPro" id="IPR026961">
    <property type="entry name" value="PGG_dom"/>
</dbReference>
<dbReference type="AlphaFoldDB" id="A0AAV1SEN7"/>
<gene>
    <name evidence="10" type="ORF">DCAF_LOCUS22542</name>
</gene>
<evidence type="ECO:0000259" key="9">
    <source>
        <dbReference type="Pfam" id="PF13962"/>
    </source>
</evidence>
<comment type="subcellular location">
    <subcellularLocation>
        <location evidence="1">Membrane</location>
        <topology evidence="1">Multi-pass membrane protein</topology>
    </subcellularLocation>
</comment>
<feature type="repeat" description="ANK" evidence="7">
    <location>
        <begin position="282"/>
        <end position="304"/>
    </location>
</feature>
<feature type="domain" description="PGG" evidence="9">
    <location>
        <begin position="468"/>
        <end position="561"/>
    </location>
</feature>
<reference evidence="10 11" key="1">
    <citation type="submission" date="2024-01" db="EMBL/GenBank/DDBJ databases">
        <authorList>
            <person name="Waweru B."/>
        </authorList>
    </citation>
    <scope>NUCLEOTIDE SEQUENCE [LARGE SCALE GENOMIC DNA]</scope>
</reference>
<evidence type="ECO:0000256" key="2">
    <source>
        <dbReference type="ARBA" id="ARBA00022692"/>
    </source>
</evidence>
<proteinExistence type="predicted"/>
<dbReference type="Pfam" id="PF00023">
    <property type="entry name" value="Ank"/>
    <property type="match status" value="2"/>
</dbReference>
<dbReference type="PANTHER" id="PTHR24186:SF46">
    <property type="entry name" value="PROTEIN ACCELERATED CELL DEATH 6-LIKE"/>
    <property type="match status" value="1"/>
</dbReference>
<dbReference type="EMBL" id="CAWUPB010001178">
    <property type="protein sequence ID" value="CAK7349821.1"/>
    <property type="molecule type" value="Genomic_DNA"/>
</dbReference>
<evidence type="ECO:0000313" key="10">
    <source>
        <dbReference type="EMBL" id="CAK7349821.1"/>
    </source>
</evidence>
<name>A0AAV1SEN7_9ROSI</name>
<feature type="repeat" description="ANK" evidence="7">
    <location>
        <begin position="362"/>
        <end position="395"/>
    </location>
</feature>
<dbReference type="PROSITE" id="PS50088">
    <property type="entry name" value="ANK_REPEAT"/>
    <property type="match status" value="4"/>
</dbReference>
<evidence type="ECO:0000256" key="6">
    <source>
        <dbReference type="ARBA" id="ARBA00023136"/>
    </source>
</evidence>
<keyword evidence="6 8" id="KW-0472">Membrane</keyword>
<sequence length="631" mass="70479">MKGFVAIAVDEDPDHEAKETMNLELYTYAKKDRINELTDYHSLQQYQSKEHAPLSTIFDAVTPSGNSLLHVAASYESENVTRYVARELTSLITRENYQGDTALHLAARNRKLSTVKILVQADASLLKMTNKKGNTPLHEAVINGDYDVAEHLVGEDREVAYNYYNKAGKSPLYLAVKNGGGIDILDLLLDAIQYGNSNYPKREDGDSHSKLQPEVKSPVYAAIELHSEAKLQKLATKFPALLHYKDKELRNPLHYASSLGYIEGVKFLLEKYKAGATERDKQGNLPIHIASKHGHVKVVEVLLEQWPDKMEFLNGKEQNILHVAAEHGQEKVVQYILTNISEENGNSSSKLPNALLNETDEDGNTPLHLAAKHGKSFAVFGLIRDKRVDKEIVNNENLTSYNVAENQSKAAVMEYEKSDKMLAKEHQCDTDNVAMVDLKEDKLADAKKQHETADSNGCKRLDFYQVKQDVKTKIEFLLLVAVFVAGVTFAGATQLPKLAEKGSSSEFQRSIHVGPLLLNLYIIVDIWSLNSSVVAAIILLWTQLNDLKFAPYALWISSNLVGGSIFTSSSKGYKTYEISRTSHDSFREFITSCGGKDVLENLAREFPAIITKQNFINDTVVLEHHGNSHPH</sequence>
<feature type="transmembrane region" description="Helical" evidence="8">
    <location>
        <begin position="552"/>
        <end position="570"/>
    </location>
</feature>
<dbReference type="PROSITE" id="PS50297">
    <property type="entry name" value="ANK_REP_REGION"/>
    <property type="match status" value="3"/>
</dbReference>
<evidence type="ECO:0000256" key="5">
    <source>
        <dbReference type="ARBA" id="ARBA00023043"/>
    </source>
</evidence>
<dbReference type="SUPFAM" id="SSF48403">
    <property type="entry name" value="Ankyrin repeat"/>
    <property type="match status" value="2"/>
</dbReference>
<evidence type="ECO:0000313" key="11">
    <source>
        <dbReference type="Proteomes" id="UP001314170"/>
    </source>
</evidence>
<dbReference type="Pfam" id="PF12796">
    <property type="entry name" value="Ank_2"/>
    <property type="match status" value="3"/>
</dbReference>
<evidence type="ECO:0000256" key="4">
    <source>
        <dbReference type="ARBA" id="ARBA00022989"/>
    </source>
</evidence>
<dbReference type="SMART" id="SM00248">
    <property type="entry name" value="ANK"/>
    <property type="match status" value="8"/>
</dbReference>
<feature type="transmembrane region" description="Helical" evidence="8">
    <location>
        <begin position="516"/>
        <end position="540"/>
    </location>
</feature>
<protein>
    <recommendedName>
        <fullName evidence="9">PGG domain-containing protein</fullName>
    </recommendedName>
</protein>
<dbReference type="Pfam" id="PF13962">
    <property type="entry name" value="PGG"/>
    <property type="match status" value="1"/>
</dbReference>
<evidence type="ECO:0000256" key="8">
    <source>
        <dbReference type="SAM" id="Phobius"/>
    </source>
</evidence>
<evidence type="ECO:0000256" key="1">
    <source>
        <dbReference type="ARBA" id="ARBA00004141"/>
    </source>
</evidence>
<dbReference type="GO" id="GO:0005886">
    <property type="term" value="C:plasma membrane"/>
    <property type="evidence" value="ECO:0007669"/>
    <property type="project" value="TreeGrafter"/>
</dbReference>
<accession>A0AAV1SEN7</accession>
<keyword evidence="5 7" id="KW-0040">ANK repeat</keyword>
<dbReference type="Proteomes" id="UP001314170">
    <property type="component" value="Unassembled WGS sequence"/>
</dbReference>
<evidence type="ECO:0000256" key="3">
    <source>
        <dbReference type="ARBA" id="ARBA00022737"/>
    </source>
</evidence>
<dbReference type="PANTHER" id="PTHR24186">
    <property type="entry name" value="PROTEIN PHOSPHATASE 1 REGULATORY SUBUNIT"/>
    <property type="match status" value="1"/>
</dbReference>
<dbReference type="InterPro" id="IPR002110">
    <property type="entry name" value="Ankyrin_rpt"/>
</dbReference>
<keyword evidence="3" id="KW-0677">Repeat</keyword>
<evidence type="ECO:0000256" key="7">
    <source>
        <dbReference type="PROSITE-ProRule" id="PRU00023"/>
    </source>
</evidence>
<dbReference type="InterPro" id="IPR036770">
    <property type="entry name" value="Ankyrin_rpt-contain_sf"/>
</dbReference>
<feature type="repeat" description="ANK" evidence="7">
    <location>
        <begin position="132"/>
        <end position="153"/>
    </location>
</feature>
<dbReference type="Gene3D" id="1.25.40.20">
    <property type="entry name" value="Ankyrin repeat-containing domain"/>
    <property type="match status" value="3"/>
</dbReference>
<organism evidence="10 11">
    <name type="scientific">Dovyalis caffra</name>
    <dbReference type="NCBI Taxonomy" id="77055"/>
    <lineage>
        <taxon>Eukaryota</taxon>
        <taxon>Viridiplantae</taxon>
        <taxon>Streptophyta</taxon>
        <taxon>Embryophyta</taxon>
        <taxon>Tracheophyta</taxon>
        <taxon>Spermatophyta</taxon>
        <taxon>Magnoliopsida</taxon>
        <taxon>eudicotyledons</taxon>
        <taxon>Gunneridae</taxon>
        <taxon>Pentapetalae</taxon>
        <taxon>rosids</taxon>
        <taxon>fabids</taxon>
        <taxon>Malpighiales</taxon>
        <taxon>Salicaceae</taxon>
        <taxon>Flacourtieae</taxon>
        <taxon>Dovyalis</taxon>
    </lineage>
</organism>
<comment type="caution">
    <text evidence="10">The sequence shown here is derived from an EMBL/GenBank/DDBJ whole genome shotgun (WGS) entry which is preliminary data.</text>
</comment>
<feature type="repeat" description="ANK" evidence="7">
    <location>
        <begin position="98"/>
        <end position="130"/>
    </location>
</feature>